<name>A0A9X2DWE8_9MICO</name>
<dbReference type="Proteomes" id="UP001155240">
    <property type="component" value="Unassembled WGS sequence"/>
</dbReference>
<keyword evidence="1" id="KW-0472">Membrane</keyword>
<dbReference type="RefSeq" id="WP_251944961.1">
    <property type="nucleotide sequence ID" value="NZ_JAMRYM010000026.1"/>
</dbReference>
<dbReference type="AlphaFoldDB" id="A0A9X2DWE8"/>
<keyword evidence="1" id="KW-1133">Transmembrane helix</keyword>
<evidence type="ECO:0000313" key="2">
    <source>
        <dbReference type="EMBL" id="MCM6762390.1"/>
    </source>
</evidence>
<protein>
    <submittedName>
        <fullName evidence="2">Uncharacterized protein</fullName>
    </submittedName>
</protein>
<keyword evidence="3" id="KW-1185">Reference proteome</keyword>
<gene>
    <name evidence="2" type="ORF">NB037_08160</name>
</gene>
<keyword evidence="1" id="KW-0812">Transmembrane</keyword>
<accession>A0A9X2DWE8</accession>
<evidence type="ECO:0000313" key="3">
    <source>
        <dbReference type="Proteomes" id="UP001155240"/>
    </source>
</evidence>
<feature type="transmembrane region" description="Helical" evidence="1">
    <location>
        <begin position="58"/>
        <end position="79"/>
    </location>
</feature>
<organism evidence="2 3">
    <name type="scientific">Rathayibacter rubneri</name>
    <dbReference type="NCBI Taxonomy" id="2950106"/>
    <lineage>
        <taxon>Bacteria</taxon>
        <taxon>Bacillati</taxon>
        <taxon>Actinomycetota</taxon>
        <taxon>Actinomycetes</taxon>
        <taxon>Micrococcales</taxon>
        <taxon>Microbacteriaceae</taxon>
        <taxon>Rathayibacter</taxon>
    </lineage>
</organism>
<evidence type="ECO:0000256" key="1">
    <source>
        <dbReference type="SAM" id="Phobius"/>
    </source>
</evidence>
<reference evidence="2" key="1">
    <citation type="submission" date="2022-06" db="EMBL/GenBank/DDBJ databases">
        <title>Whole genome shotgun sequencing (WGS) of Rathayibacter sp. ZW T2_19, isolated from stored onions (Allium cepa).</title>
        <authorList>
            <person name="Stoll D.A."/>
            <person name="Huch M."/>
        </authorList>
    </citation>
    <scope>NUCLEOTIDE SEQUENCE</scope>
    <source>
        <strain evidence="2">ZW T2_19</strain>
    </source>
</reference>
<dbReference type="EMBL" id="JAMRYM010000026">
    <property type="protein sequence ID" value="MCM6762390.1"/>
    <property type="molecule type" value="Genomic_DNA"/>
</dbReference>
<sequence length="124" mass="12276">MSISVLSLLPSPTAVARPSAVAPSRRARLLTRLGPPREPGLTALGLGLLALTSSVHPLWTVPSIGIAAGAIAAAVVALLRAGERRQGAIGAAAALLALAIASVTVPATLEGAVAVLAWIGSLRP</sequence>
<feature type="transmembrane region" description="Helical" evidence="1">
    <location>
        <begin position="91"/>
        <end position="119"/>
    </location>
</feature>
<proteinExistence type="predicted"/>
<comment type="caution">
    <text evidence="2">The sequence shown here is derived from an EMBL/GenBank/DDBJ whole genome shotgun (WGS) entry which is preliminary data.</text>
</comment>